<evidence type="ECO:0000256" key="1">
    <source>
        <dbReference type="SAM" id="Phobius"/>
    </source>
</evidence>
<gene>
    <name evidence="2" type="ORF">A5888_001970</name>
    <name evidence="3" type="ORF">A5888_003844</name>
</gene>
<protein>
    <recommendedName>
        <fullName evidence="5">DUF3592 domain-containing protein</fullName>
    </recommendedName>
</protein>
<evidence type="ECO:0008006" key="5">
    <source>
        <dbReference type="Google" id="ProtNLM"/>
    </source>
</evidence>
<evidence type="ECO:0000313" key="2">
    <source>
        <dbReference type="EMBL" id="OTP15756.1"/>
    </source>
</evidence>
<keyword evidence="4" id="KW-1185">Reference proteome</keyword>
<dbReference type="EMBL" id="CP147247">
    <property type="protein sequence ID" value="WYJ92071.1"/>
    <property type="molecule type" value="Genomic_DNA"/>
</dbReference>
<keyword evidence="1" id="KW-1133">Transmembrane helix</keyword>
<feature type="transmembrane region" description="Helical" evidence="1">
    <location>
        <begin position="279"/>
        <end position="298"/>
    </location>
</feature>
<dbReference type="AlphaFoldDB" id="A0A242K6A7"/>
<feature type="transmembrane region" description="Helical" evidence="1">
    <location>
        <begin position="157"/>
        <end position="178"/>
    </location>
</feature>
<accession>A0A242K6A7</accession>
<name>A0A242K6A7_9ENTE</name>
<reference evidence="3" key="2">
    <citation type="submission" date="2017-05" db="EMBL/GenBank/DDBJ databases">
        <authorList>
            <consortium name="The Broad Institute Genomics Platform"/>
            <consortium name="The Broad Institute Genomic Center for Infectious Diseases"/>
            <person name="Earl A."/>
            <person name="Manson A."/>
            <person name="Schwartman J."/>
            <person name="Gilmore M."/>
            <person name="Abouelleil A."/>
            <person name="Cao P."/>
            <person name="Chapman S."/>
            <person name="Cusick C."/>
            <person name="Shea T."/>
            <person name="Young S."/>
            <person name="Neafsey D."/>
            <person name="Nusbaum C."/>
            <person name="Birren B."/>
        </authorList>
    </citation>
    <scope>NUCLEOTIDE SEQUENCE</scope>
    <source>
        <strain evidence="3">9E7_DIV0242</strain>
    </source>
</reference>
<dbReference type="Proteomes" id="UP000195141">
    <property type="component" value="Chromosome"/>
</dbReference>
<dbReference type="RefSeq" id="WP_086349046.1">
    <property type="nucleotide sequence ID" value="NZ_CP147247.1"/>
</dbReference>
<sequence length="299" mass="34072">MERKKQLLLVIIILGILSFFLVVVVHLDEPSITIDELRQIAGFTNSDVTAEYENQESIKQALSASKDDIHIEYLELDNHKEASALVEMTIIELRQEYGEERSFVQRIGRGQKYEFLSDSECVIIAYRNQFLWYGVATAKNKDELKQLMNELIPVKGAVILFLMAMGTGFSGLSAGFLIHSKRKRERCNSLAIATVVGNKKRLTINDSKNRNKKHFGASKAYSFSPVFSYKVNRQKIETTYSNGLPKPMALGEKIDILYNDKNPKEFCFANRKHERPFMIVAYVFLIVGVGFFLGAIFFT</sequence>
<evidence type="ECO:0000313" key="3">
    <source>
        <dbReference type="EMBL" id="WYJ92071.1"/>
    </source>
</evidence>
<organism evidence="2">
    <name type="scientific">Candidatus Enterococcus clewellii</name>
    <dbReference type="NCBI Taxonomy" id="1834193"/>
    <lineage>
        <taxon>Bacteria</taxon>
        <taxon>Bacillati</taxon>
        <taxon>Bacillota</taxon>
        <taxon>Bacilli</taxon>
        <taxon>Lactobacillales</taxon>
        <taxon>Enterococcaceae</taxon>
        <taxon>Enterococcus</taxon>
    </lineage>
</organism>
<reference evidence="2" key="1">
    <citation type="submission" date="2017-05" db="EMBL/GenBank/DDBJ databases">
        <title>The Genome Sequence of Enterococcus sp. 9E7_DIV0242.</title>
        <authorList>
            <consortium name="The Broad Institute Genomics Platform"/>
            <consortium name="The Broad Institute Genomic Center for Infectious Diseases"/>
            <person name="Earl A."/>
            <person name="Manson A."/>
            <person name="Schwartman J."/>
            <person name="Gilmore M."/>
            <person name="Abouelleil A."/>
            <person name="Cao P."/>
            <person name="Chapman S."/>
            <person name="Cusick C."/>
            <person name="Shea T."/>
            <person name="Young S."/>
            <person name="Neafsey D."/>
            <person name="Nusbaum C."/>
            <person name="Birren B."/>
        </authorList>
    </citation>
    <scope>NUCLEOTIDE SEQUENCE [LARGE SCALE GENOMIC DNA]</scope>
    <source>
        <strain evidence="2">9E7_DIV0242</strain>
    </source>
</reference>
<feature type="transmembrane region" description="Helical" evidence="1">
    <location>
        <begin position="7"/>
        <end position="27"/>
    </location>
</feature>
<keyword evidence="1" id="KW-0472">Membrane</keyword>
<proteinExistence type="predicted"/>
<keyword evidence="1" id="KW-0812">Transmembrane</keyword>
<dbReference type="EMBL" id="NGMM01000003">
    <property type="protein sequence ID" value="OTP15756.1"/>
    <property type="molecule type" value="Genomic_DNA"/>
</dbReference>
<reference evidence="3" key="3">
    <citation type="submission" date="2024-03" db="EMBL/GenBank/DDBJ databases">
        <title>The Genome Sequence of Enterococcus sp. DIV0242b.</title>
        <authorList>
            <consortium name="The Broad Institute Genomics Platform"/>
            <consortium name="The Broad Institute Microbial Omics Core"/>
            <consortium name="The Broad Institute Genomic Center for Infectious Diseases"/>
            <person name="Earl A."/>
            <person name="Manson A."/>
            <person name="Gilmore M."/>
            <person name="Schwartman J."/>
            <person name="Shea T."/>
            <person name="Abouelleil A."/>
            <person name="Cao P."/>
            <person name="Chapman S."/>
            <person name="Cusick C."/>
            <person name="Young S."/>
            <person name="Neafsey D."/>
            <person name="Nusbaum C."/>
            <person name="Birren B."/>
        </authorList>
    </citation>
    <scope>NUCLEOTIDE SEQUENCE</scope>
    <source>
        <strain evidence="3">9E7_DIV0242</strain>
    </source>
</reference>
<evidence type="ECO:0000313" key="4">
    <source>
        <dbReference type="Proteomes" id="UP000195141"/>
    </source>
</evidence>